<feature type="compositionally biased region" description="Basic residues" evidence="1">
    <location>
        <begin position="166"/>
        <end position="176"/>
    </location>
</feature>
<organism evidence="2 3">
    <name type="scientific">Thalassiosira oceanica</name>
    <name type="common">Marine diatom</name>
    <dbReference type="NCBI Taxonomy" id="159749"/>
    <lineage>
        <taxon>Eukaryota</taxon>
        <taxon>Sar</taxon>
        <taxon>Stramenopiles</taxon>
        <taxon>Ochrophyta</taxon>
        <taxon>Bacillariophyta</taxon>
        <taxon>Coscinodiscophyceae</taxon>
        <taxon>Thalassiosirophycidae</taxon>
        <taxon>Thalassiosirales</taxon>
        <taxon>Thalassiosiraceae</taxon>
        <taxon>Thalassiosira</taxon>
    </lineage>
</organism>
<proteinExistence type="predicted"/>
<feature type="compositionally biased region" description="Basic and acidic residues" evidence="1">
    <location>
        <begin position="219"/>
        <end position="234"/>
    </location>
</feature>
<keyword evidence="3" id="KW-1185">Reference proteome</keyword>
<gene>
    <name evidence="2" type="ORF">THAOC_08582</name>
</gene>
<feature type="compositionally biased region" description="Basic and acidic residues" evidence="1">
    <location>
        <begin position="295"/>
        <end position="308"/>
    </location>
</feature>
<dbReference type="AlphaFoldDB" id="K0SUK7"/>
<dbReference type="EMBL" id="AGNL01009078">
    <property type="protein sequence ID" value="EJK70088.1"/>
    <property type="molecule type" value="Genomic_DNA"/>
</dbReference>
<evidence type="ECO:0000256" key="1">
    <source>
        <dbReference type="SAM" id="MobiDB-lite"/>
    </source>
</evidence>
<feature type="region of interest" description="Disordered" evidence="1">
    <location>
        <begin position="160"/>
        <end position="343"/>
    </location>
</feature>
<evidence type="ECO:0000313" key="2">
    <source>
        <dbReference type="EMBL" id="EJK70088.1"/>
    </source>
</evidence>
<feature type="region of interest" description="Disordered" evidence="1">
    <location>
        <begin position="107"/>
        <end position="126"/>
    </location>
</feature>
<feature type="region of interest" description="Disordered" evidence="1">
    <location>
        <begin position="1"/>
        <end position="99"/>
    </location>
</feature>
<evidence type="ECO:0000313" key="3">
    <source>
        <dbReference type="Proteomes" id="UP000266841"/>
    </source>
</evidence>
<dbReference type="Proteomes" id="UP000266841">
    <property type="component" value="Unassembled WGS sequence"/>
</dbReference>
<feature type="compositionally biased region" description="Polar residues" evidence="1">
    <location>
        <begin position="9"/>
        <end position="22"/>
    </location>
</feature>
<name>K0SUK7_THAOC</name>
<accession>K0SUK7</accession>
<reference evidence="2 3" key="1">
    <citation type="journal article" date="2012" name="Genome Biol.">
        <title>Genome and low-iron response of an oceanic diatom adapted to chronic iron limitation.</title>
        <authorList>
            <person name="Lommer M."/>
            <person name="Specht M."/>
            <person name="Roy A.S."/>
            <person name="Kraemer L."/>
            <person name="Andreson R."/>
            <person name="Gutowska M.A."/>
            <person name="Wolf J."/>
            <person name="Bergner S.V."/>
            <person name="Schilhabel M.B."/>
            <person name="Klostermeier U.C."/>
            <person name="Beiko R.G."/>
            <person name="Rosenstiel P."/>
            <person name="Hippler M."/>
            <person name="Laroche J."/>
        </authorList>
    </citation>
    <scope>NUCLEOTIDE SEQUENCE [LARGE SCALE GENOMIC DNA]</scope>
    <source>
        <strain evidence="2 3">CCMP1005</strain>
    </source>
</reference>
<sequence length="343" mass="36706">MNIPPALPPSSNHGRIAASSSARGEPAGAFPARPRRGWLRAPSAPGRDGADVVRAGARRTRRPACTRPTTTGSPCGRRRPLPGARGVAEGTTQQPPRVRLPPWRRRTCRTRPTSSHSLCTPRAAPRRSIPAISSASVPATEARTPRRMRVHDEPVLVLPPRDRAGIRSRRAPRPRTARVPVSDLGDAIGPWRRESSRAPRRRRALPTALARGRRRGARRREARELQSSPDRPDLRWAPSPGLPPASSVGSSRVRPPAGLAAPAAEDGVSADPSRTGEPADDIRGGDLDSAGFSRRTSDVRGGRGRGDTGRGAFPRTEEGGGHSALSGRPLGAVPRTRERLTVD</sequence>
<comment type="caution">
    <text evidence="2">The sequence shown here is derived from an EMBL/GenBank/DDBJ whole genome shotgun (WGS) entry which is preliminary data.</text>
</comment>
<protein>
    <submittedName>
        <fullName evidence="2">Uncharacterized protein</fullName>
    </submittedName>
</protein>